<feature type="transmembrane region" description="Helical" evidence="1">
    <location>
        <begin position="48"/>
        <end position="76"/>
    </location>
</feature>
<reference evidence="4 5" key="1">
    <citation type="submission" date="2019-10" db="EMBL/GenBank/DDBJ databases">
        <title>Description of Paenibacillus pedi sp. nov.</title>
        <authorList>
            <person name="Carlier A."/>
            <person name="Qi S."/>
        </authorList>
    </citation>
    <scope>NUCLEOTIDE SEQUENCE [LARGE SCALE GENOMIC DNA]</scope>
    <source>
        <strain evidence="4 5">LMG 31457</strain>
    </source>
</reference>
<dbReference type="Proteomes" id="UP000618579">
    <property type="component" value="Unassembled WGS sequence"/>
</dbReference>
<dbReference type="InterPro" id="IPR006674">
    <property type="entry name" value="HD_domain"/>
</dbReference>
<dbReference type="SUPFAM" id="SSF109604">
    <property type="entry name" value="HD-domain/PDEase-like"/>
    <property type="match status" value="1"/>
</dbReference>
<dbReference type="InterPro" id="IPR003607">
    <property type="entry name" value="HD/PDEase_dom"/>
</dbReference>
<dbReference type="InterPro" id="IPR037522">
    <property type="entry name" value="HD_GYP_dom"/>
</dbReference>
<feature type="domain" description="HD" evidence="2">
    <location>
        <begin position="138"/>
        <end position="262"/>
    </location>
</feature>
<keyword evidence="1" id="KW-1133">Transmembrane helix</keyword>
<keyword evidence="1" id="KW-0472">Membrane</keyword>
<dbReference type="CDD" id="cd00077">
    <property type="entry name" value="HDc"/>
    <property type="match status" value="1"/>
</dbReference>
<organism evidence="4 5">
    <name type="scientific">Paenibacillus planticolens</name>
    <dbReference type="NCBI Taxonomy" id="2654976"/>
    <lineage>
        <taxon>Bacteria</taxon>
        <taxon>Bacillati</taxon>
        <taxon>Bacillota</taxon>
        <taxon>Bacilli</taxon>
        <taxon>Bacillales</taxon>
        <taxon>Paenibacillaceae</taxon>
        <taxon>Paenibacillus</taxon>
    </lineage>
</organism>
<feature type="domain" description="HD-GYP" evidence="3">
    <location>
        <begin position="116"/>
        <end position="313"/>
    </location>
</feature>
<evidence type="ECO:0000259" key="3">
    <source>
        <dbReference type="PROSITE" id="PS51832"/>
    </source>
</evidence>
<accession>A0ABX1ZP58</accession>
<proteinExistence type="predicted"/>
<dbReference type="SMART" id="SM00471">
    <property type="entry name" value="HDc"/>
    <property type="match status" value="1"/>
</dbReference>
<dbReference type="EMBL" id="WHNZ01000040">
    <property type="protein sequence ID" value="NOV01876.1"/>
    <property type="molecule type" value="Genomic_DNA"/>
</dbReference>
<feature type="transmembrane region" description="Helical" evidence="1">
    <location>
        <begin position="96"/>
        <end position="114"/>
    </location>
</feature>
<dbReference type="Pfam" id="PF13487">
    <property type="entry name" value="HD_5"/>
    <property type="match status" value="1"/>
</dbReference>
<dbReference type="PROSITE" id="PS51831">
    <property type="entry name" value="HD"/>
    <property type="match status" value="1"/>
</dbReference>
<dbReference type="Gene3D" id="1.10.3210.10">
    <property type="entry name" value="Hypothetical protein af1432"/>
    <property type="match status" value="1"/>
</dbReference>
<evidence type="ECO:0000259" key="2">
    <source>
        <dbReference type="PROSITE" id="PS51831"/>
    </source>
</evidence>
<evidence type="ECO:0000313" key="4">
    <source>
        <dbReference type="EMBL" id="NOV01876.1"/>
    </source>
</evidence>
<evidence type="ECO:0000313" key="5">
    <source>
        <dbReference type="Proteomes" id="UP000618579"/>
    </source>
</evidence>
<protein>
    <submittedName>
        <fullName evidence="4">HD domain-containing protein</fullName>
    </submittedName>
</protein>
<keyword evidence="5" id="KW-1185">Reference proteome</keyword>
<sequence length="325" mass="37257">MIDSMSKVTLNSWLVRKRTSLTVLFLILLFVIIWIDKNHPQENLTSMYLIPLVVAGFAFWKHLHVQIIVSCVLIWISDHYALYDHPLSIQLIVSHWLTYTLAILSVSTSIRLYIRERENTLHLTFALAKSLDSRDPHTAFHSENVARYALLIAKEMKLPNRQCDAIYLGGLLHDIGKIGVPEAILSKPTPLTKEEYDSIKQHSTIGYNMVKHIPSFEKSGILDIILYHHERYDGAGYPEGLSGKQIPRLARILSIADSFDAMTSTRVYRNKMDLEYAVDQIRKNRGTQFDPEITDVFLRMLEKEGPDILLHIESIKMSRTSLVTS</sequence>
<dbReference type="PANTHER" id="PTHR43155">
    <property type="entry name" value="CYCLIC DI-GMP PHOSPHODIESTERASE PA4108-RELATED"/>
    <property type="match status" value="1"/>
</dbReference>
<dbReference type="NCBIfam" id="TIGR00277">
    <property type="entry name" value="HDIG"/>
    <property type="match status" value="1"/>
</dbReference>
<name>A0ABX1ZP58_9BACL</name>
<keyword evidence="1" id="KW-0812">Transmembrane</keyword>
<evidence type="ECO:0000256" key="1">
    <source>
        <dbReference type="SAM" id="Phobius"/>
    </source>
</evidence>
<dbReference type="PROSITE" id="PS51832">
    <property type="entry name" value="HD_GYP"/>
    <property type="match status" value="1"/>
</dbReference>
<dbReference type="PANTHER" id="PTHR43155:SF2">
    <property type="entry name" value="CYCLIC DI-GMP PHOSPHODIESTERASE PA4108"/>
    <property type="match status" value="1"/>
</dbReference>
<dbReference type="InterPro" id="IPR006675">
    <property type="entry name" value="HDIG_dom"/>
</dbReference>
<comment type="caution">
    <text evidence="4">The sequence shown here is derived from an EMBL/GenBank/DDBJ whole genome shotgun (WGS) entry which is preliminary data.</text>
</comment>
<gene>
    <name evidence="4" type="ORF">GC097_17820</name>
</gene>
<feature type="transmembrane region" description="Helical" evidence="1">
    <location>
        <begin position="20"/>
        <end position="36"/>
    </location>
</feature>